<dbReference type="GO" id="GO:0031511">
    <property type="term" value="C:Mis6-Sim4 complex"/>
    <property type="evidence" value="ECO:0007669"/>
    <property type="project" value="TreeGrafter"/>
</dbReference>
<name>A0A7L2TEQ1_POMRU</name>
<comment type="subcellular location">
    <subcellularLocation>
        <location evidence="2">Chromosome</location>
        <location evidence="2">Centromere</location>
    </subcellularLocation>
    <subcellularLocation>
        <location evidence="1">Nucleus</location>
    </subcellularLocation>
</comment>
<keyword evidence="6" id="KW-0539">Nucleus</keyword>
<dbReference type="CDD" id="cd23835">
    <property type="entry name" value="DRWD-N_CENP-O"/>
    <property type="match status" value="1"/>
</dbReference>
<dbReference type="PANTHER" id="PTHR14582:SF1">
    <property type="entry name" value="CENTROMERE PROTEIN O"/>
    <property type="match status" value="1"/>
</dbReference>
<evidence type="ECO:0000256" key="3">
    <source>
        <dbReference type="ARBA" id="ARBA00007321"/>
    </source>
</evidence>
<evidence type="ECO:0000313" key="9">
    <source>
        <dbReference type="EMBL" id="NXS31717.1"/>
    </source>
</evidence>
<keyword evidence="10" id="KW-1185">Reference proteome</keyword>
<dbReference type="OrthoDB" id="10050372at2759"/>
<dbReference type="Pfam" id="PF09496">
    <property type="entry name" value="CENP-O"/>
    <property type="match status" value="1"/>
</dbReference>
<feature type="non-terminal residue" evidence="9">
    <location>
        <position position="1"/>
    </location>
</feature>
<comment type="similarity">
    <text evidence="3">Belongs to the CENP-O/MCM21 family.</text>
</comment>
<feature type="coiled-coil region" evidence="8">
    <location>
        <begin position="6"/>
        <end position="57"/>
    </location>
</feature>
<organism evidence="9 10">
    <name type="scientific">Pomatostomus ruficeps</name>
    <name type="common">Chestnut-crowned babbler</name>
    <dbReference type="NCBI Taxonomy" id="9176"/>
    <lineage>
        <taxon>Eukaryota</taxon>
        <taxon>Metazoa</taxon>
        <taxon>Chordata</taxon>
        <taxon>Craniata</taxon>
        <taxon>Vertebrata</taxon>
        <taxon>Euteleostomi</taxon>
        <taxon>Archelosauria</taxon>
        <taxon>Archosauria</taxon>
        <taxon>Dinosauria</taxon>
        <taxon>Saurischia</taxon>
        <taxon>Theropoda</taxon>
        <taxon>Coelurosauria</taxon>
        <taxon>Aves</taxon>
        <taxon>Neognathae</taxon>
        <taxon>Neoaves</taxon>
        <taxon>Telluraves</taxon>
        <taxon>Australaves</taxon>
        <taxon>Passeriformes</taxon>
        <taxon>Sylvioidea</taxon>
        <taxon>Timaliidae</taxon>
        <taxon>Pomatostomus</taxon>
    </lineage>
</organism>
<evidence type="ECO:0000313" key="10">
    <source>
        <dbReference type="Proteomes" id="UP000583496"/>
    </source>
</evidence>
<dbReference type="GO" id="GO:0005634">
    <property type="term" value="C:nucleus"/>
    <property type="evidence" value="ECO:0007669"/>
    <property type="project" value="UniProtKB-SubCell"/>
</dbReference>
<evidence type="ECO:0000256" key="1">
    <source>
        <dbReference type="ARBA" id="ARBA00004123"/>
    </source>
</evidence>
<evidence type="ECO:0000256" key="5">
    <source>
        <dbReference type="ARBA" id="ARBA00022454"/>
    </source>
</evidence>
<gene>
    <name evidence="9" type="primary">Cenpo</name>
    <name evidence="9" type="ORF">POSRUF_R08005</name>
</gene>
<evidence type="ECO:0000256" key="6">
    <source>
        <dbReference type="ARBA" id="ARBA00023242"/>
    </source>
</evidence>
<keyword evidence="8" id="KW-0175">Coiled coil</keyword>
<proteinExistence type="inferred from homology"/>
<keyword evidence="5" id="KW-0158">Chromosome</keyword>
<dbReference type="InterPro" id="IPR018464">
    <property type="entry name" value="CENP-O"/>
</dbReference>
<evidence type="ECO:0000256" key="8">
    <source>
        <dbReference type="SAM" id="Coils"/>
    </source>
</evidence>
<protein>
    <recommendedName>
        <fullName evidence="4">Centromere protein O</fullName>
    </recommendedName>
</protein>
<dbReference type="AlphaFoldDB" id="A0A7L2TEQ1"/>
<comment type="caution">
    <text evidence="9">The sequence shown here is derived from an EMBL/GenBank/DDBJ whole genome shotgun (WGS) entry which is preliminary data.</text>
</comment>
<evidence type="ECO:0000256" key="2">
    <source>
        <dbReference type="ARBA" id="ARBA00004584"/>
    </source>
</evidence>
<accession>A0A7L2TEQ1</accession>
<evidence type="ECO:0000256" key="4">
    <source>
        <dbReference type="ARBA" id="ARBA00016395"/>
    </source>
</evidence>
<dbReference type="CDD" id="cd23836">
    <property type="entry name" value="DRWD-C_CENP-O"/>
    <property type="match status" value="1"/>
</dbReference>
<dbReference type="PANTHER" id="PTHR14582">
    <property type="entry name" value="INNER KINETOCHORE SUBUNIT MAL2"/>
    <property type="match status" value="1"/>
</dbReference>
<dbReference type="EMBL" id="VYZT01030138">
    <property type="protein sequence ID" value="NXS31717.1"/>
    <property type="molecule type" value="Genomic_DNA"/>
</dbReference>
<dbReference type="Proteomes" id="UP000583496">
    <property type="component" value="Unassembled WGS sequence"/>
</dbReference>
<feature type="non-terminal residue" evidence="9">
    <location>
        <position position="268"/>
    </location>
</feature>
<reference evidence="9 10" key="1">
    <citation type="submission" date="2019-09" db="EMBL/GenBank/DDBJ databases">
        <title>Bird 10,000 Genomes (B10K) Project - Family phase.</title>
        <authorList>
            <person name="Zhang G."/>
        </authorList>
    </citation>
    <scope>NUCLEOTIDE SEQUENCE [LARGE SCALE GENOMIC DNA]</scope>
    <source>
        <strain evidence="9">B10K-DU-002-71</strain>
        <tissue evidence="9">Muscle</tissue>
    </source>
</reference>
<keyword evidence="7" id="KW-0137">Centromere</keyword>
<sequence>GVLGHLEMLESRARREAVEQEEKERREEKAAFLKSKLRELRLQRDQLRDKLQLLEQPGLGKSGILPDPPLPTPREVLEWKIRNLQGLLQVFQLTGISGKLSKHGICFCIRTAFEGSFLDSFHLELLLRPEFRVRRHSVPAFIPLERLSREFLPGDLRGFLERLFCHLNAFVGRRHQLEQFQEQFSEWIQGTPHRNSLCNLLSFQYGIPGKNQDFPFRARLLYRDPCRSLPTDVTVSCSPKAAAPLAEAASAHAELFRRLALPRAFQAL</sequence>
<evidence type="ECO:0000256" key="7">
    <source>
        <dbReference type="ARBA" id="ARBA00023328"/>
    </source>
</evidence>